<keyword evidence="2" id="KW-1185">Reference proteome</keyword>
<dbReference type="Proteomes" id="UP001281147">
    <property type="component" value="Unassembled WGS sequence"/>
</dbReference>
<evidence type="ECO:0000313" key="1">
    <source>
        <dbReference type="EMBL" id="KAK3713007.1"/>
    </source>
</evidence>
<proteinExistence type="predicted"/>
<protein>
    <submittedName>
        <fullName evidence="1">Uncharacterized protein</fullName>
    </submittedName>
</protein>
<reference evidence="1" key="1">
    <citation type="submission" date="2023-07" db="EMBL/GenBank/DDBJ databases">
        <title>Black Yeasts Isolated from many extreme environments.</title>
        <authorList>
            <person name="Coleine C."/>
            <person name="Stajich J.E."/>
            <person name="Selbmann L."/>
        </authorList>
    </citation>
    <scope>NUCLEOTIDE SEQUENCE</scope>
    <source>
        <strain evidence="1">CCFEE 5714</strain>
    </source>
</reference>
<accession>A0ACC3NCK2</accession>
<sequence>MLDRISSTKSIANPAATAGAAAAFAEVESEWLATDRSIQFTNYLSNFFHARPDLNCEDLDNPNCEVTINCGQASSPNAPVSAPAGYVIINSLMTLHTLFQNLWDGINDGLSLVQGEVGNFVSELSPITQDIAEQRADKLALDGVQLALFLGLAPTFHSAIGALQWARQNPNVVAAGFDISYGSIGTAMAFAKDAMESLSPLPVQNSIDSYIATTAERWLDALSGAAELLFNDPAGIRDAIDKGALFAVDLDQNPSDVIDTMKKTLFASALHAVWTSGDGLSYPVIATNDGLEQDGTGCESWDPTTFEKPDEAWIVNFQDDLVSSARICTGDFAFWMLAVGHDEPQSSALGGFVPTKLLFNELPGYDTLDGTRWGGLTAEAAANNAINSWIANDHKNGWSTSLSTDDASGLPQPADIGTFITGDLGQTGGVVTIPICHFSDIAANIKGDPATNPNYPCPPP</sequence>
<comment type="caution">
    <text evidence="1">The sequence shown here is derived from an EMBL/GenBank/DDBJ whole genome shotgun (WGS) entry which is preliminary data.</text>
</comment>
<dbReference type="EMBL" id="JAUTXU010000065">
    <property type="protein sequence ID" value="KAK3713007.1"/>
    <property type="molecule type" value="Genomic_DNA"/>
</dbReference>
<name>A0ACC3NCK2_9PEZI</name>
<gene>
    <name evidence="1" type="ORF">LTR37_008692</name>
</gene>
<organism evidence="1 2">
    <name type="scientific">Vermiconidia calcicola</name>
    <dbReference type="NCBI Taxonomy" id="1690605"/>
    <lineage>
        <taxon>Eukaryota</taxon>
        <taxon>Fungi</taxon>
        <taxon>Dikarya</taxon>
        <taxon>Ascomycota</taxon>
        <taxon>Pezizomycotina</taxon>
        <taxon>Dothideomycetes</taxon>
        <taxon>Dothideomycetidae</taxon>
        <taxon>Mycosphaerellales</taxon>
        <taxon>Extremaceae</taxon>
        <taxon>Vermiconidia</taxon>
    </lineage>
</organism>
<evidence type="ECO:0000313" key="2">
    <source>
        <dbReference type="Proteomes" id="UP001281147"/>
    </source>
</evidence>